<evidence type="ECO:0000313" key="2">
    <source>
        <dbReference type="Proteomes" id="UP000031036"/>
    </source>
</evidence>
<dbReference type="Proteomes" id="UP000031036">
    <property type="component" value="Unassembled WGS sequence"/>
</dbReference>
<dbReference type="EMBL" id="JPKZ01002252">
    <property type="protein sequence ID" value="KHN77732.1"/>
    <property type="molecule type" value="Genomic_DNA"/>
</dbReference>
<protein>
    <submittedName>
        <fullName evidence="1">Uncharacterized protein</fullName>
    </submittedName>
</protein>
<sequence>MRRSQSLKMRRSRNVWLIVAKLLLLIIALAAVACLLSERTPVCYRGKCSSVVGRASSVAMTSSRHAKRQNMERCAPIYGKIMIFIAVESNAFKVERLYGVAVSSVRCYCASTNYELKIVDVFNDTRVNQQCSSYASVFFQKHCAAAAYLNETDWMLVIDADTGVVNPNHCIEEYIDDRVNLLFYERFFNWEIMSGNYLARNSEYTRMFLMRWADYQFLELGGFWWKGFDNGALHAVFLDALFSRESQEYKNCEAAWYESDGYETYMQFVICVRTYLGAQRLWPGKIRLLRRAHGMARDWLYSDDEWCEADFMFHGWKHSQIDKDGWLSPFTAVPNVSLCGNGYSGWYWRAEKRKTVLEIRETLRNAERHTSTEMGRLNLTFPFLSLVDVGLCYPECDRDL</sequence>
<keyword evidence="2" id="KW-1185">Reference proteome</keyword>
<name>A0A0B2V8D4_TOXCA</name>
<dbReference type="STRING" id="6265.A0A0B2V8D4"/>
<dbReference type="InterPro" id="IPR004988">
    <property type="entry name" value="DUF273"/>
</dbReference>
<gene>
    <name evidence="1" type="ORF">Tcan_05709</name>
</gene>
<organism evidence="1 2">
    <name type="scientific">Toxocara canis</name>
    <name type="common">Canine roundworm</name>
    <dbReference type="NCBI Taxonomy" id="6265"/>
    <lineage>
        <taxon>Eukaryota</taxon>
        <taxon>Metazoa</taxon>
        <taxon>Ecdysozoa</taxon>
        <taxon>Nematoda</taxon>
        <taxon>Chromadorea</taxon>
        <taxon>Rhabditida</taxon>
        <taxon>Spirurina</taxon>
        <taxon>Ascaridomorpha</taxon>
        <taxon>Ascaridoidea</taxon>
        <taxon>Toxocaridae</taxon>
        <taxon>Toxocara</taxon>
    </lineage>
</organism>
<dbReference type="OrthoDB" id="407658at2759"/>
<comment type="caution">
    <text evidence="1">The sequence shown here is derived from an EMBL/GenBank/DDBJ whole genome shotgun (WGS) entry which is preliminary data.</text>
</comment>
<dbReference type="AlphaFoldDB" id="A0A0B2V8D4"/>
<dbReference type="PANTHER" id="PTHR31562">
    <property type="entry name" value="PROTEIN CBG18972"/>
    <property type="match status" value="1"/>
</dbReference>
<proteinExistence type="predicted"/>
<dbReference type="PROSITE" id="PS51257">
    <property type="entry name" value="PROKAR_LIPOPROTEIN"/>
    <property type="match status" value="1"/>
</dbReference>
<reference evidence="1 2" key="1">
    <citation type="submission" date="2014-11" db="EMBL/GenBank/DDBJ databases">
        <title>Genetic blueprint of the zoonotic pathogen Toxocara canis.</title>
        <authorList>
            <person name="Zhu X.-Q."/>
            <person name="Korhonen P.K."/>
            <person name="Cai H."/>
            <person name="Young N.D."/>
            <person name="Nejsum P."/>
            <person name="von Samson-Himmelstjerna G."/>
            <person name="Boag P.R."/>
            <person name="Tan P."/>
            <person name="Li Q."/>
            <person name="Min J."/>
            <person name="Yang Y."/>
            <person name="Wang X."/>
            <person name="Fang X."/>
            <person name="Hall R.S."/>
            <person name="Hofmann A."/>
            <person name="Sternberg P.W."/>
            <person name="Jex A.R."/>
            <person name="Gasser R.B."/>
        </authorList>
    </citation>
    <scope>NUCLEOTIDE SEQUENCE [LARGE SCALE GENOMIC DNA]</scope>
    <source>
        <strain evidence="1">PN_DK_2014</strain>
    </source>
</reference>
<dbReference type="PANTHER" id="PTHR31562:SF8">
    <property type="entry name" value="ALPHA-1,6-MANNOSYLTRANSFERASE"/>
    <property type="match status" value="1"/>
</dbReference>
<dbReference type="Pfam" id="PF03314">
    <property type="entry name" value="DUF273"/>
    <property type="match status" value="1"/>
</dbReference>
<evidence type="ECO:0000313" key="1">
    <source>
        <dbReference type="EMBL" id="KHN77732.1"/>
    </source>
</evidence>
<dbReference type="InterPro" id="IPR029044">
    <property type="entry name" value="Nucleotide-diphossugar_trans"/>
</dbReference>
<accession>A0A0B2V8D4</accession>
<dbReference type="Gene3D" id="3.90.550.10">
    <property type="entry name" value="Spore Coat Polysaccharide Biosynthesis Protein SpsA, Chain A"/>
    <property type="match status" value="1"/>
</dbReference>